<name>A0AB73I848_9BURK</name>
<feature type="transmembrane region" description="Helical" evidence="2">
    <location>
        <begin position="305"/>
        <end position="331"/>
    </location>
</feature>
<dbReference type="Proteomes" id="UP001229486">
    <property type="component" value="Unassembled WGS sequence"/>
</dbReference>
<proteinExistence type="predicted"/>
<dbReference type="AlphaFoldDB" id="A0AB73I848"/>
<evidence type="ECO:0000313" key="4">
    <source>
        <dbReference type="Proteomes" id="UP001229486"/>
    </source>
</evidence>
<keyword evidence="2" id="KW-0472">Membrane</keyword>
<reference evidence="3" key="1">
    <citation type="submission" date="2023-07" db="EMBL/GenBank/DDBJ databases">
        <title>Sorghum-associated microbial communities from plants grown in Nebraska, USA.</title>
        <authorList>
            <person name="Schachtman D."/>
        </authorList>
    </citation>
    <scope>NUCLEOTIDE SEQUENCE</scope>
    <source>
        <strain evidence="3">DS1061</strain>
    </source>
</reference>
<organism evidence="3 4">
    <name type="scientific">Paraburkholderia caledonica</name>
    <dbReference type="NCBI Taxonomy" id="134536"/>
    <lineage>
        <taxon>Bacteria</taxon>
        <taxon>Pseudomonadati</taxon>
        <taxon>Pseudomonadota</taxon>
        <taxon>Betaproteobacteria</taxon>
        <taxon>Burkholderiales</taxon>
        <taxon>Burkholderiaceae</taxon>
        <taxon>Paraburkholderia</taxon>
    </lineage>
</organism>
<protein>
    <submittedName>
        <fullName evidence="3">Uncharacterized protein</fullName>
    </submittedName>
</protein>
<keyword evidence="2" id="KW-1133">Transmembrane helix</keyword>
<gene>
    <name evidence="3" type="ORF">J2793_001577</name>
</gene>
<evidence type="ECO:0000256" key="2">
    <source>
        <dbReference type="SAM" id="Phobius"/>
    </source>
</evidence>
<evidence type="ECO:0000256" key="1">
    <source>
        <dbReference type="SAM" id="MobiDB-lite"/>
    </source>
</evidence>
<evidence type="ECO:0000313" key="3">
    <source>
        <dbReference type="EMBL" id="MDP9646144.1"/>
    </source>
</evidence>
<accession>A0AB73I848</accession>
<feature type="transmembrane region" description="Helical" evidence="2">
    <location>
        <begin position="247"/>
        <end position="268"/>
    </location>
</feature>
<comment type="caution">
    <text evidence="3">The sequence shown here is derived from an EMBL/GenBank/DDBJ whole genome shotgun (WGS) entry which is preliminary data.</text>
</comment>
<feature type="region of interest" description="Disordered" evidence="1">
    <location>
        <begin position="1"/>
        <end position="22"/>
    </location>
</feature>
<keyword evidence="2" id="KW-0812">Transmembrane</keyword>
<feature type="transmembrane region" description="Helical" evidence="2">
    <location>
        <begin position="217"/>
        <end position="235"/>
    </location>
</feature>
<sequence>MNEREGPESGVTVDRGMSSDRSPSLQVWQEAWYKLTGKTEEVSRSWNAPFQIGLGHLQSLHKRLEQCCEQYAISASNFEIVVFYADDHSERFTSWQRFNTHAPVDTAAVESVQLTYDFLITPPKTQTPQNYRITLQIASKVSVMRKLHADSFFFGPMPKIIRQIGNRTAEARIKYVDYVIARTMLHTIDEWAKSLPRASEPAAFRWLERRSHIVPPIFRSAMAVVTIACVIEAISHVLGESATIPKLAYFLVTAFACIFASYGIGHYIGRLVENALDKYCALSYLELTAGDTNAIKAARQDNKGALAFSVGGTVTALVLSTLSRFAAAWLLHLVIR</sequence>
<dbReference type="RefSeq" id="WP_392393062.1">
    <property type="nucleotide sequence ID" value="NZ_JAURTK010000002.1"/>
</dbReference>
<dbReference type="EMBL" id="JAURTK010000002">
    <property type="protein sequence ID" value="MDP9646144.1"/>
    <property type="molecule type" value="Genomic_DNA"/>
</dbReference>